<keyword evidence="4" id="KW-0813">Transport</keyword>
<evidence type="ECO:0000256" key="5">
    <source>
        <dbReference type="ARBA" id="ARBA00022927"/>
    </source>
</evidence>
<dbReference type="InParanoid" id="K1WSR6"/>
<feature type="region of interest" description="Disordered" evidence="9">
    <location>
        <begin position="26"/>
        <end position="67"/>
    </location>
</feature>
<dbReference type="GO" id="GO:0015031">
    <property type="term" value="P:protein transport"/>
    <property type="evidence" value="ECO:0007669"/>
    <property type="project" value="UniProtKB-KW"/>
</dbReference>
<sequence>MGRDWVEVVDIKARFLPGPQKYMPPGLEAFRPRASPTHPHAVPKPMPPSGLTNGGRSAIPSSEEASATQSIYDTSSVASIRASLSALHTRDAAITSRLQALISSQADLSRELGRLDLLRAHLGTQVIHTRDISNGMLDSAAATASHLSSKVRELDLEKKRVEETLGVVEQVAELKACVQGVVGSMGAPQDWEAAAGYIARASKIPDYIVEGNFAARIVPSVEVPDAPGITIENAKESLCGLFLREFEKAADEGDGSKITRFFKLFPLIGREDTGLEVYGRYVCQGVAARARGGLREGTKGSAGQDGFFYANALTRLFEHIAQIVDGHGGLVERHYGQGKMVKVIERLQVEADVQGGIILDMWGDERSVDRRLTDVKSYPFSFLVHSFMPAQKNMGITRTSSPAIGGGTNGVESEDEGVDMKEIDGLLNETAMMLGRWSMYSRFLAGKCRVSRPDILLQAISKISQDHHESPEEPLVMPELLLKSALGRKISGRLTTPFNTMTTFFFRRSVEKAFQLDEPPTGLTLNPSKPLDGNPPYIISAVDDVMYIVNTVLQRSLSTSLREVIGSVVPTISRVLGSDFIGMIQRKMRDESYPKAAVQGGFPPEDKIIAFIVLINSLDLATDYLSRIITGRLSPAELPTGAKGPNPLTEMFPFGHDATFVKNTLENLNSTFASKTSELISDGLQVMFERVVKPRLRPVLSETFRDVDYSLDEEDLAEIARNNDTDEDQEILNDLVARRFEHSWEALMKPIQRIMTPKSFASLLESTAKYLAKVLEKRIWLMAGKINALGAQRMERDFSGIISAVARGGRYGVRDSFSRVVQVTMLVNMEEEEWEAVNEAEEEGEEEITWVLNPEDRKRARQLVRR</sequence>
<dbReference type="InterPro" id="IPR048680">
    <property type="entry name" value="COG4_N"/>
</dbReference>
<dbReference type="KEGG" id="mbe:MBM_01317"/>
<proteinExistence type="inferred from homology"/>
<evidence type="ECO:0000256" key="3">
    <source>
        <dbReference type="ARBA" id="ARBA00020975"/>
    </source>
</evidence>
<evidence type="ECO:0000256" key="4">
    <source>
        <dbReference type="ARBA" id="ARBA00022448"/>
    </source>
</evidence>
<organism evidence="11 12">
    <name type="scientific">Marssonina brunnea f. sp. multigermtubi (strain MB_m1)</name>
    <name type="common">Marssonina leaf spot fungus</name>
    <dbReference type="NCBI Taxonomy" id="1072389"/>
    <lineage>
        <taxon>Eukaryota</taxon>
        <taxon>Fungi</taxon>
        <taxon>Dikarya</taxon>
        <taxon>Ascomycota</taxon>
        <taxon>Pezizomycotina</taxon>
        <taxon>Leotiomycetes</taxon>
        <taxon>Helotiales</taxon>
        <taxon>Drepanopezizaceae</taxon>
        <taxon>Drepanopeziza</taxon>
    </lineage>
</organism>
<dbReference type="GO" id="GO:0000139">
    <property type="term" value="C:Golgi membrane"/>
    <property type="evidence" value="ECO:0007669"/>
    <property type="project" value="UniProtKB-SubCell"/>
</dbReference>
<protein>
    <recommendedName>
        <fullName evidence="3">Conserved oligomeric Golgi complex subunit 4</fullName>
    </recommendedName>
    <alternativeName>
        <fullName evidence="8">Component of oligomeric Golgi complex 4</fullName>
    </alternativeName>
</protein>
<evidence type="ECO:0000259" key="10">
    <source>
        <dbReference type="SMART" id="SM00762"/>
    </source>
</evidence>
<evidence type="ECO:0000313" key="11">
    <source>
        <dbReference type="EMBL" id="EKD20635.1"/>
    </source>
</evidence>
<dbReference type="PANTHER" id="PTHR24016">
    <property type="entry name" value="CONSERVED OLIGOMERIC GOLGI COMPLEX SUBUNIT 4"/>
    <property type="match status" value="1"/>
</dbReference>
<accession>K1WSR6</accession>
<feature type="compositionally biased region" description="Polar residues" evidence="9">
    <location>
        <begin position="50"/>
        <end position="67"/>
    </location>
</feature>
<evidence type="ECO:0000256" key="7">
    <source>
        <dbReference type="ARBA" id="ARBA00023136"/>
    </source>
</evidence>
<dbReference type="PANTHER" id="PTHR24016:SF0">
    <property type="entry name" value="CONSERVED OLIGOMERIC GOLGI COMPLEX SUBUNIT 4"/>
    <property type="match status" value="1"/>
</dbReference>
<feature type="domain" description="COG4 transport protein middle alpha-helical bundle" evidence="10">
    <location>
        <begin position="231"/>
        <end position="589"/>
    </location>
</feature>
<dbReference type="HOGENOM" id="CLU_014853_3_0_1"/>
<evidence type="ECO:0000256" key="2">
    <source>
        <dbReference type="ARBA" id="ARBA00009215"/>
    </source>
</evidence>
<dbReference type="eggNOG" id="KOG0412">
    <property type="taxonomic scope" value="Eukaryota"/>
</dbReference>
<gene>
    <name evidence="11" type="ORF">MBM_01317</name>
</gene>
<dbReference type="Pfam" id="PF20663">
    <property type="entry name" value="COG4_N"/>
    <property type="match status" value="1"/>
</dbReference>
<keyword evidence="5" id="KW-0653">Protein transport</keyword>
<dbReference type="FunCoup" id="K1WSR6">
    <property type="interactions" value="784"/>
</dbReference>
<evidence type="ECO:0000256" key="6">
    <source>
        <dbReference type="ARBA" id="ARBA00023034"/>
    </source>
</evidence>
<comment type="similarity">
    <text evidence="2">Belongs to the COG4 family.</text>
</comment>
<dbReference type="Pfam" id="PF08318">
    <property type="entry name" value="COG4_m"/>
    <property type="match status" value="1"/>
</dbReference>
<dbReference type="SMART" id="SM00762">
    <property type="entry name" value="Cog4"/>
    <property type="match status" value="1"/>
</dbReference>
<keyword evidence="7" id="KW-0472">Membrane</keyword>
<evidence type="ECO:0000256" key="8">
    <source>
        <dbReference type="ARBA" id="ARBA00031340"/>
    </source>
</evidence>
<name>K1WSR6_MARBU</name>
<evidence type="ECO:0000256" key="1">
    <source>
        <dbReference type="ARBA" id="ARBA00004395"/>
    </source>
</evidence>
<keyword evidence="12" id="KW-1185">Reference proteome</keyword>
<dbReference type="Gene3D" id="1.20.58.1970">
    <property type="match status" value="1"/>
</dbReference>
<reference evidence="11 12" key="1">
    <citation type="journal article" date="2012" name="BMC Genomics">
        <title>Sequencing the genome of Marssonina brunnea reveals fungus-poplar co-evolution.</title>
        <authorList>
            <person name="Zhu S."/>
            <person name="Cao Y.-Z."/>
            <person name="Jiang C."/>
            <person name="Tan B.-Y."/>
            <person name="Wang Z."/>
            <person name="Feng S."/>
            <person name="Zhang L."/>
            <person name="Su X.-H."/>
            <person name="Brejova B."/>
            <person name="Vinar T."/>
            <person name="Xu M."/>
            <person name="Wang M.-X."/>
            <person name="Zhang S.-G."/>
            <person name="Huang M.-R."/>
            <person name="Wu R."/>
            <person name="Zhou Y."/>
        </authorList>
    </citation>
    <scope>NUCLEOTIDE SEQUENCE [LARGE SCALE GENOMIC DNA]</scope>
    <source>
        <strain evidence="11 12">MB_m1</strain>
    </source>
</reference>
<dbReference type="InterPro" id="IPR048682">
    <property type="entry name" value="COG4"/>
</dbReference>
<dbReference type="OMA" id="RASECQQ"/>
<evidence type="ECO:0000313" key="12">
    <source>
        <dbReference type="Proteomes" id="UP000006753"/>
    </source>
</evidence>
<dbReference type="InterPro" id="IPR013167">
    <property type="entry name" value="COG4_M"/>
</dbReference>
<dbReference type="STRING" id="1072389.K1WSR6"/>
<keyword evidence="6" id="KW-0333">Golgi apparatus</keyword>
<evidence type="ECO:0000256" key="9">
    <source>
        <dbReference type="SAM" id="MobiDB-lite"/>
    </source>
</evidence>
<dbReference type="Pfam" id="PF20662">
    <property type="entry name" value="COG4_C"/>
    <property type="match status" value="1"/>
</dbReference>
<dbReference type="AlphaFoldDB" id="K1WSR6"/>
<comment type="subcellular location">
    <subcellularLocation>
        <location evidence="1">Golgi apparatus membrane</location>
        <topology evidence="1">Peripheral membrane protein</topology>
    </subcellularLocation>
</comment>
<dbReference type="OrthoDB" id="47059at2759"/>
<dbReference type="Proteomes" id="UP000006753">
    <property type="component" value="Unassembled WGS sequence"/>
</dbReference>
<dbReference type="EMBL" id="JH921429">
    <property type="protein sequence ID" value="EKD20635.1"/>
    <property type="molecule type" value="Genomic_DNA"/>
</dbReference>
<dbReference type="InterPro" id="IPR048684">
    <property type="entry name" value="COG4_C"/>
</dbReference>